<gene>
    <name evidence="2" type="ORF">DAPK24_043410</name>
</gene>
<dbReference type="PANTHER" id="PTHR37781">
    <property type="entry name" value="TFIIH COMPLEX SUBUNIT"/>
    <property type="match status" value="1"/>
</dbReference>
<dbReference type="Pfam" id="PF17110">
    <property type="entry name" value="TFB6"/>
    <property type="match status" value="1"/>
</dbReference>
<proteinExistence type="predicted"/>
<sequence length="383" mass="43734">MDQFNIPDSPKLPQKEVETPTTKIPTELGALLDLDDEEDDDEMDIDTIISNKEKIPINNFKQFEHSDSLPENSEGEDELPENVLNSSIPKDSNYITPMMDFCDPIRAPIDSLNPFGENSTLLSSEPIPIILKDGLNIKNLNDLQIQKLNDYIDNKVMTIRRGFVKYLSSREDEENVGLEFNKLITQIDDIIEFIWYAMSQFKGIPTIYHANIIVDTSIETMFGNEFADMKEILNNSIKPPSMILITNDESNVKNLELPNNIDSSSFVSYYITIIGDLIDYIVKYDLNTFTDWILLLRLVAKLDNVLSIIIDYSSLKGNNLIITTEKIRIASIIQRTKIVLVGLFDKFLRSLGLEQIESHRKIIDNFQIYLGEAYEGLTDRTST</sequence>
<keyword evidence="3" id="KW-1185">Reference proteome</keyword>
<feature type="region of interest" description="Disordered" evidence="1">
    <location>
        <begin position="1"/>
        <end position="39"/>
    </location>
</feature>
<dbReference type="PANTHER" id="PTHR37781:SF1">
    <property type="entry name" value="ADR380WP"/>
    <property type="match status" value="1"/>
</dbReference>
<feature type="region of interest" description="Disordered" evidence="1">
    <location>
        <begin position="65"/>
        <end position="88"/>
    </location>
</feature>
<dbReference type="Proteomes" id="UP001378960">
    <property type="component" value="Unassembled WGS sequence"/>
</dbReference>
<protein>
    <submittedName>
        <fullName evidence="2">Uncharacterized protein</fullName>
    </submittedName>
</protein>
<reference evidence="2 3" key="1">
    <citation type="journal article" date="2023" name="Elife">
        <title>Identification of key yeast species and microbe-microbe interactions impacting larval growth of Drosophila in the wild.</title>
        <authorList>
            <person name="Mure A."/>
            <person name="Sugiura Y."/>
            <person name="Maeda R."/>
            <person name="Honda K."/>
            <person name="Sakurai N."/>
            <person name="Takahashi Y."/>
            <person name="Watada M."/>
            <person name="Katoh T."/>
            <person name="Gotoh A."/>
            <person name="Gotoh Y."/>
            <person name="Taniguchi I."/>
            <person name="Nakamura K."/>
            <person name="Hayashi T."/>
            <person name="Katayama T."/>
            <person name="Uemura T."/>
            <person name="Hattori Y."/>
        </authorList>
    </citation>
    <scope>NUCLEOTIDE SEQUENCE [LARGE SCALE GENOMIC DNA]</scope>
    <source>
        <strain evidence="2 3">PK-24</strain>
    </source>
</reference>
<accession>A0AAV5RAB6</accession>
<dbReference type="EMBL" id="BTGB01000009">
    <property type="protein sequence ID" value="GMM47743.1"/>
    <property type="molecule type" value="Genomic_DNA"/>
</dbReference>
<dbReference type="InterPro" id="IPR031349">
    <property type="entry name" value="Tfb6"/>
</dbReference>
<dbReference type="AlphaFoldDB" id="A0AAV5RAB6"/>
<evidence type="ECO:0000256" key="1">
    <source>
        <dbReference type="SAM" id="MobiDB-lite"/>
    </source>
</evidence>
<name>A0AAV5RAB6_PICKL</name>
<comment type="caution">
    <text evidence="2">The sequence shown here is derived from an EMBL/GenBank/DDBJ whole genome shotgun (WGS) entry which is preliminary data.</text>
</comment>
<evidence type="ECO:0000313" key="2">
    <source>
        <dbReference type="EMBL" id="GMM47743.1"/>
    </source>
</evidence>
<evidence type="ECO:0000313" key="3">
    <source>
        <dbReference type="Proteomes" id="UP001378960"/>
    </source>
</evidence>
<organism evidence="2 3">
    <name type="scientific">Pichia kluyveri</name>
    <name type="common">Yeast</name>
    <dbReference type="NCBI Taxonomy" id="36015"/>
    <lineage>
        <taxon>Eukaryota</taxon>
        <taxon>Fungi</taxon>
        <taxon>Dikarya</taxon>
        <taxon>Ascomycota</taxon>
        <taxon>Saccharomycotina</taxon>
        <taxon>Pichiomycetes</taxon>
        <taxon>Pichiales</taxon>
        <taxon>Pichiaceae</taxon>
        <taxon>Pichia</taxon>
    </lineage>
</organism>
<dbReference type="GO" id="GO:0005675">
    <property type="term" value="C:transcription factor TFIIH holo complex"/>
    <property type="evidence" value="ECO:0007669"/>
    <property type="project" value="TreeGrafter"/>
</dbReference>